<name>A0A0V1GAS3_9BILA</name>
<comment type="caution">
    <text evidence="1">The sequence shown here is derived from an EMBL/GenBank/DDBJ whole genome shotgun (WGS) entry which is preliminary data.</text>
</comment>
<evidence type="ECO:0000313" key="1">
    <source>
        <dbReference type="EMBL" id="KRY95293.1"/>
    </source>
</evidence>
<protein>
    <submittedName>
        <fullName evidence="1">Uncharacterized protein</fullName>
    </submittedName>
</protein>
<sequence length="61" mass="6902">MCEHLRSLLVGTIARTSVAANIHRYSPLPVHQRIVPQELAEQYGFNEGRLTSICLLNLENQ</sequence>
<proteinExistence type="predicted"/>
<accession>A0A0V1GAS3</accession>
<dbReference type="EMBL" id="JYDP01003952">
    <property type="protein sequence ID" value="KRY95293.1"/>
    <property type="molecule type" value="Genomic_DNA"/>
</dbReference>
<dbReference type="AlphaFoldDB" id="A0A0V1GAS3"/>
<keyword evidence="2" id="KW-1185">Reference proteome</keyword>
<dbReference type="Proteomes" id="UP000055024">
    <property type="component" value="Unassembled WGS sequence"/>
</dbReference>
<gene>
    <name evidence="1" type="ORF">T11_5019</name>
</gene>
<evidence type="ECO:0000313" key="2">
    <source>
        <dbReference type="Proteomes" id="UP000055024"/>
    </source>
</evidence>
<reference evidence="1 2" key="1">
    <citation type="submission" date="2015-01" db="EMBL/GenBank/DDBJ databases">
        <title>Evolution of Trichinella species and genotypes.</title>
        <authorList>
            <person name="Korhonen P.K."/>
            <person name="Edoardo P."/>
            <person name="Giuseppe L.R."/>
            <person name="Gasser R.B."/>
        </authorList>
    </citation>
    <scope>NUCLEOTIDE SEQUENCE [LARGE SCALE GENOMIC DNA]</scope>
    <source>
        <strain evidence="1">ISS1029</strain>
    </source>
</reference>
<organism evidence="1 2">
    <name type="scientific">Trichinella zimbabwensis</name>
    <dbReference type="NCBI Taxonomy" id="268475"/>
    <lineage>
        <taxon>Eukaryota</taxon>
        <taxon>Metazoa</taxon>
        <taxon>Ecdysozoa</taxon>
        <taxon>Nematoda</taxon>
        <taxon>Enoplea</taxon>
        <taxon>Dorylaimia</taxon>
        <taxon>Trichinellida</taxon>
        <taxon>Trichinellidae</taxon>
        <taxon>Trichinella</taxon>
    </lineage>
</organism>